<proteinExistence type="predicted"/>
<name>A0ABN0PCM3_STASI</name>
<evidence type="ECO:0000313" key="2">
    <source>
        <dbReference type="Proteomes" id="UP000017131"/>
    </source>
</evidence>
<protein>
    <submittedName>
        <fullName evidence="1">Uncharacterized protein</fullName>
    </submittedName>
</protein>
<organism evidence="1 2">
    <name type="scientific">Staphylococcus simulans UMC-CNS-990</name>
    <dbReference type="NCBI Taxonomy" id="1405498"/>
    <lineage>
        <taxon>Bacteria</taxon>
        <taxon>Bacillati</taxon>
        <taxon>Bacillota</taxon>
        <taxon>Bacilli</taxon>
        <taxon>Bacillales</taxon>
        <taxon>Staphylococcaceae</taxon>
        <taxon>Staphylococcus</taxon>
    </lineage>
</organism>
<sequence length="304" mass="35752">MEILKYQDWKEEHQTLHLIAQILGKYKLACAYQAPQWEHVVLNITPEGFTTGMLYFGEKYFSISVNVLDDQIEVRVNEDMTTFPLQDGKTVQDYYKQITGTVKEFDIEVDINPEPQELADKTPFDEDTKHHHYDHDKAVKAIQLFQYANRALERFVHSLRARVEGPGLFWGTFDVSTLVVYNEMHETFKPRQVIEYGCFDERFVEFGFWFGDDNFEGPTFFVLPYPFVDADFTYEGTLPEGAYFSKQLTEFVYELQRGDLDELDTIDETFKRGFEIFTEHQGWEDTSHYTIPLNMPKNNVSDHE</sequence>
<accession>A0ABN0PCM3</accession>
<dbReference type="Pfam" id="PF19459">
    <property type="entry name" value="DUF5996"/>
    <property type="match status" value="1"/>
</dbReference>
<keyword evidence="2" id="KW-1185">Reference proteome</keyword>
<dbReference type="InterPro" id="IPR046038">
    <property type="entry name" value="DUF5996"/>
</dbReference>
<dbReference type="RefSeq" id="WP_023015501.1">
    <property type="nucleotide sequence ID" value="NZ_AXDY01000005.1"/>
</dbReference>
<comment type="caution">
    <text evidence="1">The sequence shown here is derived from an EMBL/GenBank/DDBJ whole genome shotgun (WGS) entry which is preliminary data.</text>
</comment>
<dbReference type="Proteomes" id="UP000017131">
    <property type="component" value="Unassembled WGS sequence"/>
</dbReference>
<gene>
    <name evidence="1" type="ORF">SSIM_06580</name>
</gene>
<evidence type="ECO:0000313" key="1">
    <source>
        <dbReference type="EMBL" id="ERS93362.1"/>
    </source>
</evidence>
<dbReference type="EMBL" id="AXDY01000005">
    <property type="protein sequence ID" value="ERS93362.1"/>
    <property type="molecule type" value="Genomic_DNA"/>
</dbReference>
<reference evidence="1 2" key="1">
    <citation type="journal article" date="2013" name="Genome Announc.">
        <title>Draft Genome Sequence of Staphylococcus simulans UMC-CNS-990, Isolated from a Case of Chronic Bovine Mastitis.</title>
        <authorList>
            <person name="Calcutt M.J."/>
            <person name="Foecking M.F."/>
            <person name="Hsieh H.Y."/>
            <person name="Perry J."/>
            <person name="Stewart G.C."/>
            <person name="Middleton J.R."/>
        </authorList>
    </citation>
    <scope>NUCLEOTIDE SEQUENCE [LARGE SCALE GENOMIC DNA]</scope>
    <source>
        <strain evidence="1 2">UMC-CNS-990</strain>
    </source>
</reference>